<dbReference type="KEGG" id="whj:H9Q79_02220"/>
<evidence type="ECO:0000313" key="5">
    <source>
        <dbReference type="EMBL" id="QNM09132.1"/>
    </source>
</evidence>
<dbReference type="AlphaFoldDB" id="A0A7G9GEA0"/>
<keyword evidence="3" id="KW-0812">Transmembrane</keyword>
<protein>
    <submittedName>
        <fullName evidence="5">CapA family protein</fullName>
    </submittedName>
</protein>
<feature type="region of interest" description="Disordered" evidence="2">
    <location>
        <begin position="54"/>
        <end position="82"/>
    </location>
</feature>
<reference evidence="5 6" key="1">
    <citation type="submission" date="2020-08" db="EMBL/GenBank/DDBJ databases">
        <authorList>
            <person name="Liu C."/>
            <person name="Sun Q."/>
        </authorList>
    </citation>
    <scope>NUCLEOTIDE SEQUENCE [LARGE SCALE GENOMIC DNA]</scope>
    <source>
        <strain evidence="5 6">NSJ-29</strain>
    </source>
</reference>
<dbReference type="InterPro" id="IPR052169">
    <property type="entry name" value="CW_Biosynth-Accessory"/>
</dbReference>
<dbReference type="Pfam" id="PF09587">
    <property type="entry name" value="PGA_cap"/>
    <property type="match status" value="1"/>
</dbReference>
<evidence type="ECO:0000313" key="6">
    <source>
        <dbReference type="Proteomes" id="UP000515860"/>
    </source>
</evidence>
<feature type="transmembrane region" description="Helical" evidence="3">
    <location>
        <begin position="21"/>
        <end position="43"/>
    </location>
</feature>
<dbReference type="InterPro" id="IPR029052">
    <property type="entry name" value="Metallo-depent_PP-like"/>
</dbReference>
<feature type="domain" description="Capsule synthesis protein CapA" evidence="4">
    <location>
        <begin position="88"/>
        <end position="338"/>
    </location>
</feature>
<evidence type="ECO:0000256" key="2">
    <source>
        <dbReference type="SAM" id="MobiDB-lite"/>
    </source>
</evidence>
<dbReference type="PANTHER" id="PTHR33393:SF12">
    <property type="entry name" value="CAPSULE BIOSYNTHESIS PROTEIN CAPA"/>
    <property type="match status" value="1"/>
</dbReference>
<keyword evidence="6" id="KW-1185">Reference proteome</keyword>
<dbReference type="EMBL" id="CP060635">
    <property type="protein sequence ID" value="QNM09132.1"/>
    <property type="molecule type" value="Genomic_DNA"/>
</dbReference>
<dbReference type="SUPFAM" id="SSF56300">
    <property type="entry name" value="Metallo-dependent phosphatases"/>
    <property type="match status" value="1"/>
</dbReference>
<dbReference type="PANTHER" id="PTHR33393">
    <property type="entry name" value="POLYGLUTAMINE SYNTHESIS ACCESSORY PROTEIN RV0574C-RELATED"/>
    <property type="match status" value="1"/>
</dbReference>
<proteinExistence type="inferred from homology"/>
<dbReference type="RefSeq" id="WP_118642388.1">
    <property type="nucleotide sequence ID" value="NZ_CP060635.1"/>
</dbReference>
<sequence length="424" mass="47258">MEQKRKAGRNRRGRSKRRRELQLRIELLAAVAVVLTIISIAVIQGSRARAEQEAREAAAQTERIQKIRKSSEATPVPTEEPESGTVIQIRMVGDVILHEDVCNSCLQNTGYQFDGLFCNISGEIREADIAIANQETILGGTGLGITGWPEFNSPCEAGDALVSAGFRVILQASNHTLDYGIEGVTNCLNYWKTTHPEAAVLGIHGDRQAAEEIYVYEKDGFRVAILNYTYGTNLNEELLQDENTAYLLNVLDEERVTADVARAKEMADFVIVCPHWGIEDDNNVCSEQQYWCDLFLSLGVDLVLGAHPHVIQPVEMKMGENGHQMLVYYSLGNCVSNQEHAYAMVGAMAEVTIRKDQEGVHIDKYGIEPLVTHEGQNPQSFTTYLLRDYTEELAGSNGILQDDSSFSLQYCQNLCREVFGNLYQ</sequence>
<keyword evidence="3" id="KW-1133">Transmembrane helix</keyword>
<organism evidence="5 6">
    <name type="scientific">Wansuia hejianensis</name>
    <dbReference type="NCBI Taxonomy" id="2763667"/>
    <lineage>
        <taxon>Bacteria</taxon>
        <taxon>Bacillati</taxon>
        <taxon>Bacillota</taxon>
        <taxon>Clostridia</taxon>
        <taxon>Lachnospirales</taxon>
        <taxon>Lachnospiraceae</taxon>
        <taxon>Wansuia</taxon>
    </lineage>
</organism>
<evidence type="ECO:0000256" key="3">
    <source>
        <dbReference type="SAM" id="Phobius"/>
    </source>
</evidence>
<dbReference type="SMART" id="SM00854">
    <property type="entry name" value="PGA_cap"/>
    <property type="match status" value="1"/>
</dbReference>
<evidence type="ECO:0000259" key="4">
    <source>
        <dbReference type="SMART" id="SM00854"/>
    </source>
</evidence>
<keyword evidence="3" id="KW-0472">Membrane</keyword>
<evidence type="ECO:0000256" key="1">
    <source>
        <dbReference type="ARBA" id="ARBA00005662"/>
    </source>
</evidence>
<dbReference type="CDD" id="cd07381">
    <property type="entry name" value="MPP_CapA"/>
    <property type="match status" value="1"/>
</dbReference>
<accession>A0A7G9GEA0</accession>
<gene>
    <name evidence="5" type="ORF">H9Q79_02220</name>
</gene>
<dbReference type="Gene3D" id="3.60.21.10">
    <property type="match status" value="1"/>
</dbReference>
<name>A0A7G9GEA0_9FIRM</name>
<dbReference type="InterPro" id="IPR019079">
    <property type="entry name" value="Capsule_synth_CapA"/>
</dbReference>
<dbReference type="Proteomes" id="UP000515860">
    <property type="component" value="Chromosome"/>
</dbReference>
<comment type="similarity">
    <text evidence="1">Belongs to the CapA family.</text>
</comment>